<feature type="region of interest" description="Disordered" evidence="1">
    <location>
        <begin position="34"/>
        <end position="59"/>
    </location>
</feature>
<dbReference type="Proteomes" id="UP001610563">
    <property type="component" value="Unassembled WGS sequence"/>
</dbReference>
<organism evidence="2 3">
    <name type="scientific">Aspergillus keveii</name>
    <dbReference type="NCBI Taxonomy" id="714993"/>
    <lineage>
        <taxon>Eukaryota</taxon>
        <taxon>Fungi</taxon>
        <taxon>Dikarya</taxon>
        <taxon>Ascomycota</taxon>
        <taxon>Pezizomycotina</taxon>
        <taxon>Eurotiomycetes</taxon>
        <taxon>Eurotiomycetidae</taxon>
        <taxon>Eurotiales</taxon>
        <taxon>Aspergillaceae</taxon>
        <taxon>Aspergillus</taxon>
        <taxon>Aspergillus subgen. Nidulantes</taxon>
    </lineage>
</organism>
<reference evidence="2 3" key="1">
    <citation type="submission" date="2024-07" db="EMBL/GenBank/DDBJ databases">
        <title>Section-level genome sequencing and comparative genomics of Aspergillus sections Usti and Cavernicolus.</title>
        <authorList>
            <consortium name="Lawrence Berkeley National Laboratory"/>
            <person name="Nybo J.L."/>
            <person name="Vesth T.C."/>
            <person name="Theobald S."/>
            <person name="Frisvad J.C."/>
            <person name="Larsen T.O."/>
            <person name="Kjaerboelling I."/>
            <person name="Rothschild-Mancinelli K."/>
            <person name="Lyhne E.K."/>
            <person name="Kogle M.E."/>
            <person name="Barry K."/>
            <person name="Clum A."/>
            <person name="Na H."/>
            <person name="Ledsgaard L."/>
            <person name="Lin J."/>
            <person name="Lipzen A."/>
            <person name="Kuo A."/>
            <person name="Riley R."/>
            <person name="Mondo S."/>
            <person name="Labutti K."/>
            <person name="Haridas S."/>
            <person name="Pangalinan J."/>
            <person name="Salamov A.A."/>
            <person name="Simmons B.A."/>
            <person name="Magnuson J.K."/>
            <person name="Chen J."/>
            <person name="Drula E."/>
            <person name="Henrissat B."/>
            <person name="Wiebenga A."/>
            <person name="Lubbers R.J."/>
            <person name="Gomes A.C."/>
            <person name="Makela M.R."/>
            <person name="Stajich J."/>
            <person name="Grigoriev I.V."/>
            <person name="Mortensen U.H."/>
            <person name="De Vries R.P."/>
            <person name="Baker S.E."/>
            <person name="Andersen M.R."/>
        </authorList>
    </citation>
    <scope>NUCLEOTIDE SEQUENCE [LARGE SCALE GENOMIC DNA]</scope>
    <source>
        <strain evidence="2 3">CBS 209.92</strain>
    </source>
</reference>
<name>A0ABR4FSX8_9EURO</name>
<evidence type="ECO:0000256" key="1">
    <source>
        <dbReference type="SAM" id="MobiDB-lite"/>
    </source>
</evidence>
<keyword evidence="3" id="KW-1185">Reference proteome</keyword>
<evidence type="ECO:0000313" key="2">
    <source>
        <dbReference type="EMBL" id="KAL2786369.1"/>
    </source>
</evidence>
<comment type="caution">
    <text evidence="2">The sequence shown here is derived from an EMBL/GenBank/DDBJ whole genome shotgun (WGS) entry which is preliminary data.</text>
</comment>
<sequence>MHVLLLWKTFGSHFSTCLECFNSFPEQDEALYRDPKQDGSLNRVPKEDGSLPRSCTQSQPNPMSIEELELLQGQLSVKEEKGGWLVFSRTMRCIERENSWDVTRVRFELYMMPKESLKQSTCGERFLEEWEEEEKKVKQQQQQLKLDSMEYKARK</sequence>
<proteinExistence type="predicted"/>
<evidence type="ECO:0000313" key="3">
    <source>
        <dbReference type="Proteomes" id="UP001610563"/>
    </source>
</evidence>
<protein>
    <submittedName>
        <fullName evidence="2">Uncharacterized protein</fullName>
    </submittedName>
</protein>
<accession>A0ABR4FSX8</accession>
<dbReference type="EMBL" id="JBFTWV010000119">
    <property type="protein sequence ID" value="KAL2786369.1"/>
    <property type="molecule type" value="Genomic_DNA"/>
</dbReference>
<gene>
    <name evidence="2" type="ORF">BJX66DRAFT_312848</name>
</gene>